<dbReference type="GO" id="GO:0008168">
    <property type="term" value="F:methyltransferase activity"/>
    <property type="evidence" value="ECO:0007669"/>
    <property type="project" value="UniProtKB-KW"/>
</dbReference>
<organism evidence="3 4">
    <name type="scientific">Pedobacter duraquae</name>
    <dbReference type="NCBI Taxonomy" id="425511"/>
    <lineage>
        <taxon>Bacteria</taxon>
        <taxon>Pseudomonadati</taxon>
        <taxon>Bacteroidota</taxon>
        <taxon>Sphingobacteriia</taxon>
        <taxon>Sphingobacteriales</taxon>
        <taxon>Sphingobacteriaceae</taxon>
        <taxon>Pedobacter</taxon>
    </lineage>
</organism>
<evidence type="ECO:0000256" key="1">
    <source>
        <dbReference type="ARBA" id="ARBA00022679"/>
    </source>
</evidence>
<dbReference type="EMBL" id="SNWM01000002">
    <property type="protein sequence ID" value="TDO23047.1"/>
    <property type="molecule type" value="Genomic_DNA"/>
</dbReference>
<accession>A0A4R6ILS2</accession>
<evidence type="ECO:0000313" key="3">
    <source>
        <dbReference type="EMBL" id="TDO23047.1"/>
    </source>
</evidence>
<protein>
    <submittedName>
        <fullName evidence="3">Ubiquinone/menaquinone biosynthesis C-methylase UbiE</fullName>
    </submittedName>
</protein>
<comment type="caution">
    <text evidence="3">The sequence shown here is derived from an EMBL/GenBank/DDBJ whole genome shotgun (WGS) entry which is preliminary data.</text>
</comment>
<dbReference type="Gene3D" id="3.40.50.150">
    <property type="entry name" value="Vaccinia Virus protein VP39"/>
    <property type="match status" value="1"/>
</dbReference>
<dbReference type="RefSeq" id="WP_133554910.1">
    <property type="nucleotide sequence ID" value="NZ_SNWM01000002.1"/>
</dbReference>
<sequence>MKLNNYDAIARNYDMLSRMVFFKSQVKAQIAQIKFIPSRSNILIVGGGTGWILEEISKVCGEGLKITYVEISEKMIRLASKRSAKGNILEFVNLPIEDFIDDCRYDVVITAFLFDNFKEERIQQVFSKLNHMLKPSGLWLFSDFDNPENGGSKWQEWLLSTMYYFFGKIAHVEATTLIPMQPYFIAKNYKPLDIQTYYQGFIKAIVYKKSA</sequence>
<dbReference type="PANTHER" id="PTHR43861">
    <property type="entry name" value="TRANS-ACONITATE 2-METHYLTRANSFERASE-RELATED"/>
    <property type="match status" value="1"/>
</dbReference>
<evidence type="ECO:0000259" key="2">
    <source>
        <dbReference type="Pfam" id="PF13649"/>
    </source>
</evidence>
<dbReference type="AlphaFoldDB" id="A0A4R6ILS2"/>
<dbReference type="Pfam" id="PF13649">
    <property type="entry name" value="Methyltransf_25"/>
    <property type="match status" value="1"/>
</dbReference>
<dbReference type="GO" id="GO:0032259">
    <property type="term" value="P:methylation"/>
    <property type="evidence" value="ECO:0007669"/>
    <property type="project" value="UniProtKB-KW"/>
</dbReference>
<feature type="domain" description="Methyltransferase" evidence="2">
    <location>
        <begin position="42"/>
        <end position="137"/>
    </location>
</feature>
<name>A0A4R6ILS2_9SPHI</name>
<keyword evidence="1" id="KW-0808">Transferase</keyword>
<dbReference type="CDD" id="cd02440">
    <property type="entry name" value="AdoMet_MTases"/>
    <property type="match status" value="1"/>
</dbReference>
<dbReference type="PROSITE" id="PS01330">
    <property type="entry name" value="PABS_1"/>
    <property type="match status" value="1"/>
</dbReference>
<reference evidence="3 4" key="1">
    <citation type="submission" date="2019-03" db="EMBL/GenBank/DDBJ databases">
        <title>Genomic Encyclopedia of Archaeal and Bacterial Type Strains, Phase II (KMG-II): from individual species to whole genera.</title>
        <authorList>
            <person name="Goeker M."/>
        </authorList>
    </citation>
    <scope>NUCLEOTIDE SEQUENCE [LARGE SCALE GENOMIC DNA]</scope>
    <source>
        <strain evidence="3 4">DSM 19034</strain>
    </source>
</reference>
<gene>
    <name evidence="3" type="ORF">CLV32_2033</name>
</gene>
<dbReference type="Proteomes" id="UP000295499">
    <property type="component" value="Unassembled WGS sequence"/>
</dbReference>
<proteinExistence type="predicted"/>
<dbReference type="InterPro" id="IPR029063">
    <property type="entry name" value="SAM-dependent_MTases_sf"/>
</dbReference>
<evidence type="ECO:0000313" key="4">
    <source>
        <dbReference type="Proteomes" id="UP000295499"/>
    </source>
</evidence>
<dbReference type="InterPro" id="IPR041698">
    <property type="entry name" value="Methyltransf_25"/>
</dbReference>
<keyword evidence="3" id="KW-0489">Methyltransferase</keyword>
<dbReference type="SUPFAM" id="SSF53335">
    <property type="entry name" value="S-adenosyl-L-methionine-dependent methyltransferases"/>
    <property type="match status" value="1"/>
</dbReference>
<keyword evidence="4" id="KW-1185">Reference proteome</keyword>
<keyword evidence="3" id="KW-0830">Ubiquinone</keyword>
<dbReference type="OrthoDB" id="836632at2"/>
<dbReference type="InterPro" id="IPR030373">
    <property type="entry name" value="PABS_CS"/>
</dbReference>